<gene>
    <name evidence="1" type="ORF">GCM10023093_03160</name>
</gene>
<evidence type="ECO:0000313" key="2">
    <source>
        <dbReference type="Proteomes" id="UP001500067"/>
    </source>
</evidence>
<dbReference type="InterPro" id="IPR046111">
    <property type="entry name" value="DUF6048"/>
</dbReference>
<keyword evidence="2" id="KW-1185">Reference proteome</keyword>
<sequence>MCAPVYAQADTTKTADTAAAETDVPDRKKYDVGHQLAIGVDVFYPVLNTRISNKYSYEGEVHYYLKNEYYLAAEGGWGGSEVSYPDLQYTTTNYFGRLGFNKSILYRESEHDWDMMFVGLRMAYGNVSRSPGTYIVTDSLWGSISGISPARSFSVIWSEVTMGMRVELVHGLLAGWNLRGKFLMNGKSFRDLQPLHIAGYGKGDKGAVFDLNIYLDYAIRWGRKEKKK</sequence>
<dbReference type="Proteomes" id="UP001500067">
    <property type="component" value="Unassembled WGS sequence"/>
</dbReference>
<name>A0ABP8N5W9_9BACT</name>
<comment type="caution">
    <text evidence="1">The sequence shown here is derived from an EMBL/GenBank/DDBJ whole genome shotgun (WGS) entry which is preliminary data.</text>
</comment>
<organism evidence="1 2">
    <name type="scientific">Nemorincola caseinilytica</name>
    <dbReference type="NCBI Taxonomy" id="2054315"/>
    <lineage>
        <taxon>Bacteria</taxon>
        <taxon>Pseudomonadati</taxon>
        <taxon>Bacteroidota</taxon>
        <taxon>Chitinophagia</taxon>
        <taxon>Chitinophagales</taxon>
        <taxon>Chitinophagaceae</taxon>
        <taxon>Nemorincola</taxon>
    </lineage>
</organism>
<proteinExistence type="predicted"/>
<protein>
    <submittedName>
        <fullName evidence="1">Uncharacterized protein</fullName>
    </submittedName>
</protein>
<evidence type="ECO:0000313" key="1">
    <source>
        <dbReference type="EMBL" id="GAA4460471.1"/>
    </source>
</evidence>
<dbReference type="EMBL" id="BAABFA010000004">
    <property type="protein sequence ID" value="GAA4460471.1"/>
    <property type="molecule type" value="Genomic_DNA"/>
</dbReference>
<dbReference type="Pfam" id="PF19515">
    <property type="entry name" value="DUF6048"/>
    <property type="match status" value="1"/>
</dbReference>
<accession>A0ABP8N5W9</accession>
<reference evidence="2" key="1">
    <citation type="journal article" date="2019" name="Int. J. Syst. Evol. Microbiol.">
        <title>The Global Catalogue of Microorganisms (GCM) 10K type strain sequencing project: providing services to taxonomists for standard genome sequencing and annotation.</title>
        <authorList>
            <consortium name="The Broad Institute Genomics Platform"/>
            <consortium name="The Broad Institute Genome Sequencing Center for Infectious Disease"/>
            <person name="Wu L."/>
            <person name="Ma J."/>
        </authorList>
    </citation>
    <scope>NUCLEOTIDE SEQUENCE [LARGE SCALE GENOMIC DNA]</scope>
    <source>
        <strain evidence="2">JCM 32105</strain>
    </source>
</reference>